<gene>
    <name evidence="5" type="ORF">H696_05724</name>
</gene>
<feature type="region of interest" description="Disordered" evidence="3">
    <location>
        <begin position="479"/>
        <end position="536"/>
    </location>
</feature>
<accession>A0A058Z1G9</accession>
<feature type="compositionally biased region" description="Gly residues" evidence="3">
    <location>
        <begin position="277"/>
        <end position="299"/>
    </location>
</feature>
<feature type="region of interest" description="Disordered" evidence="3">
    <location>
        <begin position="1778"/>
        <end position="1847"/>
    </location>
</feature>
<dbReference type="GO" id="GO:0005524">
    <property type="term" value="F:ATP binding"/>
    <property type="evidence" value="ECO:0007669"/>
    <property type="project" value="UniProtKB-KW"/>
</dbReference>
<evidence type="ECO:0000256" key="2">
    <source>
        <dbReference type="ARBA" id="ARBA00022840"/>
    </source>
</evidence>
<feature type="region of interest" description="Disordered" evidence="3">
    <location>
        <begin position="2592"/>
        <end position="2630"/>
    </location>
</feature>
<sequence>MAALDDDGGRSEAATVVPPPGPPAPPAPVASTTPDLSALIAPFLPKHVREQDFPLDGAGLFGSVRDAAVSEAAAAAAGRGARSAGGPSAAALPSGPPALFPRIDLVPYVAVGILDISGYSALTSMLANAFPSKAGAGAGLGAELLTRLLNPYMARMIDTVLLYGGDVIKFAGDAIIVVWRPLPGDRARVARVLGSLSEAGAPPGEADIDAGLRALVTLRACQASISLLEELGDYKIDLPPGVVAASQPSSSGSLAAGLPGPAGGPGPGHPAGPGPSAPGGGSGIGGGIGGGGGGGGGGPSSRTGSSISLPPTPGAGGAPAPAPAPGHLFQRSASGAGVPRPLASRASSASSDLVELAAAGPAGRLGPVLSVNTGLGPGLGGPLSPGSGLLATPGTGHPPMTPGPGGLLQPRPSLAGAPGVGVGSLPAMSPVSGPGAGGSGPGAVLAAPTPRPQATLSMHIGVAFGSVFDVHVGQISRLAGQRGAGPGGSAGAGVSRQASMAGAPGPGSSGPGSRGPSPQAEAGAGGEPAPGPGPAAASLHGRLEYFVAGVPMFRAGGALEAAARGEFAIDQAAARVVADFAGVLARAADSPLAALDTLDLELEVDRMEAGEPTDVGGPFAVVSGLIASASVRDMLPAQPPGDALAPAVPRPVRLTDVHSLFINESALFRLRHGRGGLLNELRTVSVVFVSLDLSPPEVDEATGREVVPGSTEDFLQTAQRTLSTSMRAIREYEGTLRQMMMDDKGFTVLAVFGLPPWSHQHDPVLAVRAALKIERHLSHRGIKSSIGVATGTVYTGTVGTDILGKTPAEPTADPADRSARGHLSSSSALGRRASTAPGAAAPPPPRSTPPRPGLLASSAGGRCDHTILGDCVNMAARLMCHPLMGENSLLEEGPAPGNFVLPRVLCDRTTFAACQSYASDSTALAAAGPAGAGAGLSAAMLADQCGFAFGPARDIRVKGKDVPIQVFRILPPSAVDHPYYREALDSAAAANAAAAAAAAAATITPEAGATAAAAAPAGAATSTAPFTPSTSSLVGVCSTDALAGMGADDSPRGGPPGEPPSSLPVLGVAEFPPGDDAQGSASSLASASSMSLGPGAFGLAAGPNGESPLGRKYSTATGVRHGSIAPDQRLLVHFPSSASLASVIQGQGALAGEGGPGAGLGSPGPGSGMMLLGPGPGGGGGGGGGSSSNNSNSSNSSLSGPGRGGGSSSTLAAGPVNRATSIRGRPPGLVSTKVSSSASLLPAAPGAGTGPGISGAPVDPSVLRAISSSALLKNPPPGPDVAPATVTDMLAATDSQPNHFVVGRYYEDCLSRQLINSAVRSVPFLRPDLKVPAPGPAMVSCRALIVEGETGSGKTTLARLFSWNAQAAGCLVLHVRPSEASPKSPLFSARALLRSLVAHVLEKTANYYEIEAPPGDMAEPPASPGIVSSFGLGLGQRLLLPASPGPLSPPVGAPPGPHSRSASAVSGRSIGPDAEGAVASASTDGDGPRGVGMPASAPGLLAQRSQTALVLTALPPARQLGPPAGPAPGAPGPAAPAPAPAPAPGGPYSRPPITRGHTVSSLFGSTDTGILEAILLPQMGGRAPAAAAPALAAVGPSPSEGSLLRPAPPSPFASRPASEMSLDVSHGGASPGPRSGHPLPFRRGITISALIPAAEDQGPVGGPPVAGPAAAAAAAAIMRRQASTVSTFGLAGAGAGAGASPGGPLRPAGPAPRMGAHTRTGSFAAFAAVAAPGAGTGHSPSSSSAGARGHGVLIGSASGPVGIHPSASATVGFAPAGALPTAPGSRRASDAEGPGHGPVGAPAGALPTPPGSRRASDAEGPARVPSSNPGSRRASDAEGPQGPGRVAVASPLALSPLVSISELTADELQELAASQTGMFSGVPLRGPALARRLSIDSFATFDTLDTMFNESSLREAERLRLCVYRLFGAESLLSAEPVLPVHGSSASHRSHRSTRSLGIRQAAPSGQATGMVGLLSATEQRRLITELENLSHHLGLILFPSRSAKTPIGASSASLARILARLSLFEPVAIIVDDAQWLDDHTSRALALLANMTAPVDPSGPGAPGPGESLNADSLHRTGGVLIFSFVPCLNNHTGTADSSDVSGIPCAAHLMQPAGPADAPATEQRDFRLQDDMAGVPSLRVSIPSLQRQECDMLIVRCYGRGVRTIQDRLSLEIFARTRGHPSFTEAIGYALRDSDVVDVVGSVLRFRHAAAGASLLADTLPLDVETSLLVQYDSLNHMFQTILRVASIFAHQEPFSSYDLAAVMARLALRPKTPNPYLSLLCSDVEELDAGLPRGFPALRALAADEVARAADLDSACLDLVALRLVSLAVCYNGLGFLTILGLPSAVAPAAGPASPADVPEAGPCPPAAEDRVARVDSFSRCKLSFRTSSHAACVYGVMLFELRAEIHLAAAEYYERRLTENSRFAHAPIVAFHYMRTDLAPKKIEYLEIVSFFLADIHCMSEAALGLAQLCEIATIPPAADTDAKVPTFLVSPARIHSWMAKRVSALEGAGDLYRALAEAGLLLHYLGYAPPQVSSSAELASRVFFQERVLLLSLARLLDRSPEAFASVTGPAAPRRRGLARLLDFLRRPFGPGRRGTASGPGRPGRPGTPGPSAPGSASSSTPPSASSSFFSSDLFADTGTDSLGSLGSLEALGGGGGGGGSGSDLSPLLLSDRDARSLAAQVLLHSSHLLYQLGLFVDAADALLRSAFLCLGLPLVEAADLRSMTADAFAQRHRARECGLDAWPVVLSGLAVAWQSASREEIACAASDRAEMLLLRSPPASEAELAAHLALRELLRFDLDRAFGYLRASQFCAIDTAQRGVAARSRFHAMLLTLVAGHHHSRQKIGLHHGNSFATVGGMEAPAGAGDETPVPGMAAPSMGLVVELALEECLASDDIRSAIDLCAFSMVSALLLRRSAETDAWFVRFAELLRSTNPQHDTADGMVALQQSDFSVQPDTLGLSVPLYVVHLLDMDSDHSMLSRSFRAVSCALVFISKKTYEIAIYCMHRALFYLSDYFLTRTELAGPFAVVPDITLLVTMWLASLATAQLAVGHSCQRIVKASLRGHLVTMAGALNTLNLCLGESGGTLALASLAATRAAHLLLAGRRTKARKALLAVLRSQFGLRKRSGWGAGRAQAAAADPAFDHVDQGPPSPEQVRPGTPTSEVERRLVQLLATLGP</sequence>
<feature type="region of interest" description="Disordered" evidence="3">
    <location>
        <begin position="245"/>
        <end position="344"/>
    </location>
</feature>
<dbReference type="PROSITE" id="PS50125">
    <property type="entry name" value="GUANYLATE_CYCLASE_2"/>
    <property type="match status" value="1"/>
</dbReference>
<dbReference type="PANTHER" id="PTHR16305">
    <property type="entry name" value="TESTICULAR SOLUBLE ADENYLYL CYCLASE"/>
    <property type="match status" value="1"/>
</dbReference>
<evidence type="ECO:0000256" key="1">
    <source>
        <dbReference type="ARBA" id="ARBA00022741"/>
    </source>
</evidence>
<dbReference type="GeneID" id="20530449"/>
<dbReference type="InterPro" id="IPR025662">
    <property type="entry name" value="Sigma_54_int_dom_ATP-bd_1"/>
</dbReference>
<feature type="region of interest" description="Disordered" evidence="3">
    <location>
        <begin position="800"/>
        <end position="858"/>
    </location>
</feature>
<dbReference type="EMBL" id="KB932213">
    <property type="protein sequence ID" value="KCV67783.1"/>
    <property type="molecule type" value="Genomic_DNA"/>
</dbReference>
<dbReference type="GO" id="GO:0009190">
    <property type="term" value="P:cyclic nucleotide biosynthetic process"/>
    <property type="evidence" value="ECO:0007669"/>
    <property type="project" value="InterPro"/>
</dbReference>
<dbReference type="OrthoDB" id="194468at2759"/>
<feature type="compositionally biased region" description="Pro residues" evidence="3">
    <location>
        <begin position="17"/>
        <end position="28"/>
    </location>
</feature>
<feature type="region of interest" description="Disordered" evidence="3">
    <location>
        <begin position="3144"/>
        <end position="3169"/>
    </location>
</feature>
<dbReference type="Gene3D" id="3.30.70.1230">
    <property type="entry name" value="Nucleotide cyclase"/>
    <property type="match status" value="2"/>
</dbReference>
<feature type="compositionally biased region" description="Pro residues" evidence="3">
    <location>
        <begin position="1443"/>
        <end position="1457"/>
    </location>
</feature>
<feature type="compositionally biased region" description="Pro residues" evidence="3">
    <location>
        <begin position="840"/>
        <end position="852"/>
    </location>
</feature>
<feature type="compositionally biased region" description="Gly residues" evidence="3">
    <location>
        <begin position="1174"/>
        <end position="1186"/>
    </location>
</feature>
<feature type="region of interest" description="Disordered" evidence="3">
    <location>
        <begin position="1516"/>
        <end position="1549"/>
    </location>
</feature>
<dbReference type="InterPro" id="IPR027417">
    <property type="entry name" value="P-loop_NTPase"/>
</dbReference>
<organism evidence="5">
    <name type="scientific">Fonticula alba</name>
    <name type="common">Slime mold</name>
    <dbReference type="NCBI Taxonomy" id="691883"/>
    <lineage>
        <taxon>Eukaryota</taxon>
        <taxon>Rotosphaerida</taxon>
        <taxon>Fonticulaceae</taxon>
        <taxon>Fonticula</taxon>
    </lineage>
</organism>
<keyword evidence="2" id="KW-0067">ATP-binding</keyword>
<feature type="compositionally biased region" description="Gly residues" evidence="3">
    <location>
        <begin position="482"/>
        <end position="491"/>
    </location>
</feature>
<feature type="compositionally biased region" description="Low complexity" evidence="3">
    <location>
        <begin position="300"/>
        <end position="309"/>
    </location>
</feature>
<dbReference type="PROSITE" id="PS00675">
    <property type="entry name" value="SIGMA54_INTERACT_1"/>
    <property type="match status" value="1"/>
</dbReference>
<dbReference type="Proteomes" id="UP000030693">
    <property type="component" value="Unassembled WGS sequence"/>
</dbReference>
<name>A0A058Z1G9_FONAL</name>
<dbReference type="PANTHER" id="PTHR16305:SF28">
    <property type="entry name" value="GUANYLATE CYCLASE DOMAIN-CONTAINING PROTEIN"/>
    <property type="match status" value="1"/>
</dbReference>
<feature type="compositionally biased region" description="Gly residues" evidence="3">
    <location>
        <begin position="504"/>
        <end position="513"/>
    </location>
</feature>
<feature type="compositionally biased region" description="Pro residues" evidence="3">
    <location>
        <begin position="1523"/>
        <end position="1545"/>
    </location>
</feature>
<evidence type="ECO:0000256" key="3">
    <source>
        <dbReference type="SAM" id="MobiDB-lite"/>
    </source>
</evidence>
<dbReference type="SUPFAM" id="SSF55073">
    <property type="entry name" value="Nucleotide cyclase"/>
    <property type="match status" value="2"/>
</dbReference>
<keyword evidence="1" id="KW-0547">Nucleotide-binding</keyword>
<feature type="compositionally biased region" description="Low complexity" evidence="3">
    <location>
        <begin position="2618"/>
        <end position="2630"/>
    </location>
</feature>
<feature type="compositionally biased region" description="Low complexity" evidence="3">
    <location>
        <begin position="2592"/>
        <end position="2605"/>
    </location>
</feature>
<feature type="region of interest" description="Disordered" evidence="3">
    <location>
        <begin position="1044"/>
        <end position="1087"/>
    </location>
</feature>
<dbReference type="InterPro" id="IPR029787">
    <property type="entry name" value="Nucleotide_cyclase"/>
</dbReference>
<dbReference type="InterPro" id="IPR001054">
    <property type="entry name" value="A/G_cyclase"/>
</dbReference>
<evidence type="ECO:0000313" key="6">
    <source>
        <dbReference type="Proteomes" id="UP000030693"/>
    </source>
</evidence>
<dbReference type="GO" id="GO:0035556">
    <property type="term" value="P:intracellular signal transduction"/>
    <property type="evidence" value="ECO:0007669"/>
    <property type="project" value="InterPro"/>
</dbReference>
<feature type="compositionally biased region" description="Pro residues" evidence="3">
    <location>
        <begin position="1053"/>
        <end position="1062"/>
    </location>
</feature>
<evidence type="ECO:0000259" key="4">
    <source>
        <dbReference type="PROSITE" id="PS50125"/>
    </source>
</evidence>
<dbReference type="STRING" id="691883.A0A058Z1G9"/>
<feature type="compositionally biased region" description="Low complexity" evidence="3">
    <location>
        <begin position="245"/>
        <end position="259"/>
    </location>
</feature>
<feature type="compositionally biased region" description="Low complexity" evidence="3">
    <location>
        <begin position="821"/>
        <end position="839"/>
    </location>
</feature>
<evidence type="ECO:0000313" key="5">
    <source>
        <dbReference type="EMBL" id="KCV67783.1"/>
    </source>
</evidence>
<feature type="region of interest" description="Disordered" evidence="3">
    <location>
        <begin position="1441"/>
        <end position="1497"/>
    </location>
</feature>
<feature type="compositionally biased region" description="Gly residues" evidence="3">
    <location>
        <begin position="1154"/>
        <end position="1167"/>
    </location>
</feature>
<feature type="compositionally biased region" description="Low complexity" evidence="3">
    <location>
        <begin position="1187"/>
        <end position="1200"/>
    </location>
</feature>
<feature type="compositionally biased region" description="Pro residues" evidence="3">
    <location>
        <begin position="262"/>
        <end position="276"/>
    </location>
</feature>
<feature type="region of interest" description="Disordered" evidence="3">
    <location>
        <begin position="1"/>
        <end position="33"/>
    </location>
</feature>
<dbReference type="GO" id="GO:0004016">
    <property type="term" value="F:adenylate cyclase activity"/>
    <property type="evidence" value="ECO:0007669"/>
    <property type="project" value="TreeGrafter"/>
</dbReference>
<proteinExistence type="predicted"/>
<dbReference type="SUPFAM" id="SSF52540">
    <property type="entry name" value="P-loop containing nucleoside triphosphate hydrolases"/>
    <property type="match status" value="1"/>
</dbReference>
<feature type="region of interest" description="Disordered" evidence="3">
    <location>
        <begin position="1154"/>
        <end position="1234"/>
    </location>
</feature>
<dbReference type="RefSeq" id="XP_009497814.1">
    <property type="nucleotide sequence ID" value="XM_009499539.1"/>
</dbReference>
<keyword evidence="6" id="KW-1185">Reference proteome</keyword>
<feature type="region of interest" description="Disordered" evidence="3">
    <location>
        <begin position="1596"/>
        <end position="1638"/>
    </location>
</feature>
<reference evidence="5" key="1">
    <citation type="submission" date="2013-04" db="EMBL/GenBank/DDBJ databases">
        <title>The Genome Sequence of Fonticula alba ATCC 38817.</title>
        <authorList>
            <consortium name="The Broad Institute Genomics Platform"/>
            <person name="Russ C."/>
            <person name="Cuomo C."/>
            <person name="Burger G."/>
            <person name="Gray M.W."/>
            <person name="Holland P.W.H."/>
            <person name="King N."/>
            <person name="Lang F.B.F."/>
            <person name="Roger A.J."/>
            <person name="Ruiz-Trillo I."/>
            <person name="Brown M."/>
            <person name="Walker B."/>
            <person name="Young S."/>
            <person name="Zeng Q."/>
            <person name="Gargeya S."/>
            <person name="Fitzgerald M."/>
            <person name="Haas B."/>
            <person name="Abouelleil A."/>
            <person name="Allen A.W."/>
            <person name="Alvarado L."/>
            <person name="Arachchi H.M."/>
            <person name="Berlin A.M."/>
            <person name="Chapman S.B."/>
            <person name="Gainer-Dewar J."/>
            <person name="Goldberg J."/>
            <person name="Griggs A."/>
            <person name="Gujja S."/>
            <person name="Hansen M."/>
            <person name="Howarth C."/>
            <person name="Imamovic A."/>
            <person name="Ireland A."/>
            <person name="Larimer J."/>
            <person name="McCowan C."/>
            <person name="Murphy C."/>
            <person name="Pearson M."/>
            <person name="Poon T.W."/>
            <person name="Priest M."/>
            <person name="Roberts A."/>
            <person name="Saif S."/>
            <person name="Shea T."/>
            <person name="Sisk P."/>
            <person name="Sykes S."/>
            <person name="Wortman J."/>
            <person name="Nusbaum C."/>
            <person name="Birren B."/>
        </authorList>
    </citation>
    <scope>NUCLEOTIDE SEQUENCE [LARGE SCALE GENOMIC DNA]</scope>
    <source>
        <strain evidence="5">ATCC 38817</strain>
    </source>
</reference>
<protein>
    <recommendedName>
        <fullName evidence="4">Guanylate cyclase domain-containing protein</fullName>
    </recommendedName>
</protein>
<feature type="domain" description="Guanylate cyclase" evidence="4">
    <location>
        <begin position="110"/>
        <end position="178"/>
    </location>
</feature>
<dbReference type="GO" id="GO:0005737">
    <property type="term" value="C:cytoplasm"/>
    <property type="evidence" value="ECO:0007669"/>
    <property type="project" value="TreeGrafter"/>
</dbReference>